<comment type="caution">
    <text evidence="1">The sequence shown here is derived from an EMBL/GenBank/DDBJ whole genome shotgun (WGS) entry which is preliminary data.</text>
</comment>
<keyword evidence="2" id="KW-1185">Reference proteome</keyword>
<reference evidence="1 2" key="1">
    <citation type="submission" date="2018-05" db="EMBL/GenBank/DDBJ databases">
        <title>Acuticoccus sediminis sp. nov., isolated from deep-sea sediment of Indian Ocean.</title>
        <authorList>
            <person name="Liu X."/>
            <person name="Lai Q."/>
            <person name="Du Y."/>
            <person name="Sun F."/>
            <person name="Zhang X."/>
            <person name="Wang S."/>
            <person name="Shao Z."/>
        </authorList>
    </citation>
    <scope>NUCLEOTIDE SEQUENCE [LARGE SCALE GENOMIC DNA]</scope>
    <source>
        <strain evidence="1 2">PTG4-2</strain>
    </source>
</reference>
<dbReference type="Gene3D" id="3.20.20.60">
    <property type="entry name" value="Phosphoenolpyruvate-binding domains"/>
    <property type="match status" value="1"/>
</dbReference>
<dbReference type="OrthoDB" id="8629576at2"/>
<sequence length="294" mass="31309">MGSDHARSLKQAVAERRALLVPGVMNALAARVADDMGFEALYVTGAGVTNAYLGLPDVAFLTLTQLADHVAAIRNITDKPLLVDGDTGFGNAVNVWHTVRTLEQAGASAIQLEDQDFPKRCGHFDGKSVITAAEMEQKVRSAVDARRDENLQIIARTDAYAIHGLDAAVERAERYVAAGADIVFVEAPKRPEEIGEIVRRVSAPHLVNMVIGGKTPPMSYEDLSAAGAAIVLYANASLQGAILGMQTALGQLRTTKVISEADGVVAPFSERQRLVGKDLVDEMDTRYGVAADAS</sequence>
<dbReference type="GO" id="GO:0016833">
    <property type="term" value="F:oxo-acid-lyase activity"/>
    <property type="evidence" value="ECO:0007669"/>
    <property type="project" value="UniProtKB-ARBA"/>
</dbReference>
<dbReference type="RefSeq" id="WP_111350298.1">
    <property type="nucleotide sequence ID" value="NZ_JAIWKD010000004.1"/>
</dbReference>
<dbReference type="CDD" id="cd00377">
    <property type="entry name" value="ICL_PEPM"/>
    <property type="match status" value="1"/>
</dbReference>
<dbReference type="InterPro" id="IPR040442">
    <property type="entry name" value="Pyrv_kinase-like_dom_sf"/>
</dbReference>
<dbReference type="Proteomes" id="UP000249590">
    <property type="component" value="Unassembled WGS sequence"/>
</dbReference>
<name>A0A8B2NK49_9HYPH</name>
<dbReference type="InterPro" id="IPR039556">
    <property type="entry name" value="ICL/PEPM"/>
</dbReference>
<organism evidence="1 2">
    <name type="scientific">Acuticoccus sediminis</name>
    <dbReference type="NCBI Taxonomy" id="2184697"/>
    <lineage>
        <taxon>Bacteria</taxon>
        <taxon>Pseudomonadati</taxon>
        <taxon>Pseudomonadota</taxon>
        <taxon>Alphaproteobacteria</taxon>
        <taxon>Hyphomicrobiales</taxon>
        <taxon>Amorphaceae</taxon>
        <taxon>Acuticoccus</taxon>
    </lineage>
</organism>
<dbReference type="AlphaFoldDB" id="A0A8B2NK49"/>
<dbReference type="InterPro" id="IPR015813">
    <property type="entry name" value="Pyrv/PenolPyrv_kinase-like_dom"/>
</dbReference>
<gene>
    <name evidence="1" type="ORF">DLJ53_24860</name>
</gene>
<dbReference type="PANTHER" id="PTHR42905:SF5">
    <property type="entry name" value="CARBOXYVINYL-CARBOXYPHOSPHONATE PHOSPHORYLMUTASE, CHLOROPLASTIC"/>
    <property type="match status" value="1"/>
</dbReference>
<dbReference type="SUPFAM" id="SSF51621">
    <property type="entry name" value="Phosphoenolpyruvate/pyruvate domain"/>
    <property type="match status" value="1"/>
</dbReference>
<evidence type="ECO:0000313" key="1">
    <source>
        <dbReference type="EMBL" id="RAH98867.1"/>
    </source>
</evidence>
<evidence type="ECO:0000313" key="2">
    <source>
        <dbReference type="Proteomes" id="UP000249590"/>
    </source>
</evidence>
<protein>
    <submittedName>
        <fullName evidence="1">Carboxyvinyl-carboxyphosphonate phosphorylmutase</fullName>
    </submittedName>
</protein>
<proteinExistence type="predicted"/>
<dbReference type="PANTHER" id="PTHR42905">
    <property type="entry name" value="PHOSPHOENOLPYRUVATE CARBOXYLASE"/>
    <property type="match status" value="1"/>
</dbReference>
<dbReference type="Pfam" id="PF13714">
    <property type="entry name" value="PEP_mutase"/>
    <property type="match status" value="1"/>
</dbReference>
<accession>A0A8B2NK49</accession>
<dbReference type="EMBL" id="QHHQ01000006">
    <property type="protein sequence ID" value="RAH98867.1"/>
    <property type="molecule type" value="Genomic_DNA"/>
</dbReference>